<organism evidence="2 3">
    <name type="scientific">Athelia psychrophila</name>
    <dbReference type="NCBI Taxonomy" id="1759441"/>
    <lineage>
        <taxon>Eukaryota</taxon>
        <taxon>Fungi</taxon>
        <taxon>Dikarya</taxon>
        <taxon>Basidiomycota</taxon>
        <taxon>Agaricomycotina</taxon>
        <taxon>Agaricomycetes</taxon>
        <taxon>Agaricomycetidae</taxon>
        <taxon>Atheliales</taxon>
        <taxon>Atheliaceae</taxon>
        <taxon>Athelia</taxon>
    </lineage>
</organism>
<dbReference type="GO" id="GO:0000228">
    <property type="term" value="C:nuclear chromosome"/>
    <property type="evidence" value="ECO:0007669"/>
    <property type="project" value="InterPro"/>
</dbReference>
<dbReference type="InterPro" id="IPR006939">
    <property type="entry name" value="SNF5"/>
</dbReference>
<keyword evidence="3" id="KW-1185">Reference proteome</keyword>
<feature type="region of interest" description="Disordered" evidence="1">
    <location>
        <begin position="85"/>
        <end position="104"/>
    </location>
</feature>
<evidence type="ECO:0000256" key="1">
    <source>
        <dbReference type="SAM" id="MobiDB-lite"/>
    </source>
</evidence>
<proteinExistence type="predicted"/>
<dbReference type="GO" id="GO:0006338">
    <property type="term" value="P:chromatin remodeling"/>
    <property type="evidence" value="ECO:0007669"/>
    <property type="project" value="InterPro"/>
</dbReference>
<accession>A0A166EWJ9</accession>
<dbReference type="Proteomes" id="UP000076532">
    <property type="component" value="Unassembled WGS sequence"/>
</dbReference>
<dbReference type="AlphaFoldDB" id="A0A166EWJ9"/>
<reference evidence="2 3" key="1">
    <citation type="journal article" date="2016" name="Mol. Biol. Evol.">
        <title>Comparative Genomics of Early-Diverging Mushroom-Forming Fungi Provides Insights into the Origins of Lignocellulose Decay Capabilities.</title>
        <authorList>
            <person name="Nagy L.G."/>
            <person name="Riley R."/>
            <person name="Tritt A."/>
            <person name="Adam C."/>
            <person name="Daum C."/>
            <person name="Floudas D."/>
            <person name="Sun H."/>
            <person name="Yadav J.S."/>
            <person name="Pangilinan J."/>
            <person name="Larsson K.H."/>
            <person name="Matsuura K."/>
            <person name="Barry K."/>
            <person name="Labutti K."/>
            <person name="Kuo R."/>
            <person name="Ohm R.A."/>
            <person name="Bhattacharya S.S."/>
            <person name="Shirouzu T."/>
            <person name="Yoshinaga Y."/>
            <person name="Martin F.M."/>
            <person name="Grigoriev I.V."/>
            <person name="Hibbett D.S."/>
        </authorList>
    </citation>
    <scope>NUCLEOTIDE SEQUENCE [LARGE SCALE GENOMIC DNA]</scope>
    <source>
        <strain evidence="2 3">CBS 109695</strain>
    </source>
</reference>
<evidence type="ECO:0000313" key="2">
    <source>
        <dbReference type="EMBL" id="KZP16185.1"/>
    </source>
</evidence>
<protein>
    <submittedName>
        <fullName evidence="2">Uncharacterized protein</fullName>
    </submittedName>
</protein>
<sequence>MSQMIYVADLGLIGEYKTSIVHCIREQVQMYQKSPLLVDHPTDSAAVQDDELRASFLPGLITGARSRDQVQYFMPHSTTSAMARLSAVQKSERRSSPSGARGTREVGEMLRCLTASPFRIIVRLILGSPNSIH</sequence>
<dbReference type="Pfam" id="PF04855">
    <property type="entry name" value="SNF5"/>
    <property type="match status" value="1"/>
</dbReference>
<dbReference type="EMBL" id="KV417596">
    <property type="protein sequence ID" value="KZP16185.1"/>
    <property type="molecule type" value="Genomic_DNA"/>
</dbReference>
<dbReference type="STRING" id="436010.A0A166EWJ9"/>
<dbReference type="OrthoDB" id="515064at2759"/>
<name>A0A166EWJ9_9AGAM</name>
<gene>
    <name evidence="2" type="ORF">FIBSPDRAFT_976372</name>
</gene>
<evidence type="ECO:0000313" key="3">
    <source>
        <dbReference type="Proteomes" id="UP000076532"/>
    </source>
</evidence>